<comment type="caution">
    <text evidence="2">The sequence shown here is derived from an EMBL/GenBank/DDBJ whole genome shotgun (WGS) entry which is preliminary data.</text>
</comment>
<reference evidence="2 3" key="1">
    <citation type="submission" date="2024-09" db="EMBL/GenBank/DDBJ databases">
        <authorList>
            <person name="Lee S.D."/>
        </authorList>
    </citation>
    <scope>NUCLEOTIDE SEQUENCE [LARGE SCALE GENOMIC DNA]</scope>
    <source>
        <strain evidence="2 3">N1-3</strain>
    </source>
</reference>
<protein>
    <recommendedName>
        <fullName evidence="4">Integral membrane protein</fullName>
    </recommendedName>
</protein>
<evidence type="ECO:0000313" key="3">
    <source>
        <dbReference type="Proteomes" id="UP001592530"/>
    </source>
</evidence>
<proteinExistence type="predicted"/>
<feature type="transmembrane region" description="Helical" evidence="1">
    <location>
        <begin position="27"/>
        <end position="56"/>
    </location>
</feature>
<dbReference type="EMBL" id="JBHEZY010000007">
    <property type="protein sequence ID" value="MFC1432926.1"/>
    <property type="molecule type" value="Genomic_DNA"/>
</dbReference>
<gene>
    <name evidence="2" type="ORF">ACEZDB_19990</name>
</gene>
<dbReference type="RefSeq" id="WP_380555006.1">
    <property type="nucleotide sequence ID" value="NZ_JBHEZY010000007.1"/>
</dbReference>
<evidence type="ECO:0008006" key="4">
    <source>
        <dbReference type="Google" id="ProtNLM"/>
    </source>
</evidence>
<keyword evidence="1" id="KW-0472">Membrane</keyword>
<accession>A0ABV6X416</accession>
<evidence type="ECO:0000256" key="1">
    <source>
        <dbReference type="SAM" id="Phobius"/>
    </source>
</evidence>
<keyword evidence="1" id="KW-1133">Transmembrane helix</keyword>
<sequence>MTADASPNARPAAAADRPAAAATERPWTLVAGAAIAVLQGALIACYGAYLMVAALFTHTRTGVGLTEFGAVIVLLLGLLPLFAGRALLRLRRWGRSPAVMVDTLCLAVTYFTFQNGGAQIAAGVLSALFGIAGVVLLLHPRTTAALWPSGGKR</sequence>
<feature type="transmembrane region" description="Helical" evidence="1">
    <location>
        <begin position="68"/>
        <end position="88"/>
    </location>
</feature>
<organism evidence="2 3">
    <name type="scientific">Streptacidiphilus alkalitolerans</name>
    <dbReference type="NCBI Taxonomy" id="3342712"/>
    <lineage>
        <taxon>Bacteria</taxon>
        <taxon>Bacillati</taxon>
        <taxon>Actinomycetota</taxon>
        <taxon>Actinomycetes</taxon>
        <taxon>Kitasatosporales</taxon>
        <taxon>Streptomycetaceae</taxon>
        <taxon>Streptacidiphilus</taxon>
    </lineage>
</organism>
<keyword evidence="1" id="KW-0812">Transmembrane</keyword>
<evidence type="ECO:0000313" key="2">
    <source>
        <dbReference type="EMBL" id="MFC1432926.1"/>
    </source>
</evidence>
<dbReference type="Proteomes" id="UP001592530">
    <property type="component" value="Unassembled WGS sequence"/>
</dbReference>
<feature type="transmembrane region" description="Helical" evidence="1">
    <location>
        <begin position="119"/>
        <end position="138"/>
    </location>
</feature>
<name>A0ABV6X416_9ACTN</name>